<reference evidence="2" key="1">
    <citation type="journal article" date="2024" name="Proc. Natl. Acad. Sci. U.S.A.">
        <title>Extraordinary preservation of gene collinearity over three hundred million years revealed in homosporous lycophytes.</title>
        <authorList>
            <person name="Li C."/>
            <person name="Wickell D."/>
            <person name="Kuo L.Y."/>
            <person name="Chen X."/>
            <person name="Nie B."/>
            <person name="Liao X."/>
            <person name="Peng D."/>
            <person name="Ji J."/>
            <person name="Jenkins J."/>
            <person name="Williams M."/>
            <person name="Shu S."/>
            <person name="Plott C."/>
            <person name="Barry K."/>
            <person name="Rajasekar S."/>
            <person name="Grimwood J."/>
            <person name="Han X."/>
            <person name="Sun S."/>
            <person name="Hou Z."/>
            <person name="He W."/>
            <person name="Dai G."/>
            <person name="Sun C."/>
            <person name="Schmutz J."/>
            <person name="Leebens-Mack J.H."/>
            <person name="Li F.W."/>
            <person name="Wang L."/>
        </authorList>
    </citation>
    <scope>NUCLEOTIDE SEQUENCE [LARGE SCALE GENOMIC DNA]</scope>
    <source>
        <strain evidence="2">cv. PW_Plant_1</strain>
    </source>
</reference>
<keyword evidence="2" id="KW-1185">Reference proteome</keyword>
<accession>A0ACC2AZQ0</accession>
<organism evidence="1 2">
    <name type="scientific">Diphasiastrum complanatum</name>
    <name type="common">Issler's clubmoss</name>
    <name type="synonym">Lycopodium complanatum</name>
    <dbReference type="NCBI Taxonomy" id="34168"/>
    <lineage>
        <taxon>Eukaryota</taxon>
        <taxon>Viridiplantae</taxon>
        <taxon>Streptophyta</taxon>
        <taxon>Embryophyta</taxon>
        <taxon>Tracheophyta</taxon>
        <taxon>Lycopodiopsida</taxon>
        <taxon>Lycopodiales</taxon>
        <taxon>Lycopodiaceae</taxon>
        <taxon>Lycopodioideae</taxon>
        <taxon>Diphasiastrum</taxon>
    </lineage>
</organism>
<dbReference type="Proteomes" id="UP001162992">
    <property type="component" value="Chromosome 18"/>
</dbReference>
<sequence length="329" mass="36472">MSGQENIEMDSNTRTRDNKGKEEMGSEDDCELPGPDLNKTKLVSSSGRSLASWWWAQLRMQMRLVRSALKNLSTGSQLDVELHKLLLDCLALYNSSTSPEISTDKDLSHVILGKHSSSLEAAFTWLGGWRPTSALVLVYSALGDEIQGKQLSSEALQAMSSVLSDEQLSNMNNLQKHTQKAEHELSSQFAIFQMLVTDQIMVKALVSKDASSEGNYSEALKVIESKIEILRELLKRADNLRLQTLQELFNLLSPVQSAKCSIAAYELVFAIKALSITRSRDSFSVKSAILLEGTDLYDPKCSSSTVGDNPFSTFNRPMESLHFQDARGI</sequence>
<name>A0ACC2AZQ0_DIPCM</name>
<proteinExistence type="predicted"/>
<gene>
    <name evidence="1" type="ORF">O6H91_18G017600</name>
</gene>
<dbReference type="EMBL" id="CM055109">
    <property type="protein sequence ID" value="KAJ7522564.1"/>
    <property type="molecule type" value="Genomic_DNA"/>
</dbReference>
<protein>
    <submittedName>
        <fullName evidence="1">Uncharacterized protein</fullName>
    </submittedName>
</protein>
<comment type="caution">
    <text evidence="1">The sequence shown here is derived from an EMBL/GenBank/DDBJ whole genome shotgun (WGS) entry which is preliminary data.</text>
</comment>
<evidence type="ECO:0000313" key="1">
    <source>
        <dbReference type="EMBL" id="KAJ7522564.1"/>
    </source>
</evidence>
<evidence type="ECO:0000313" key="2">
    <source>
        <dbReference type="Proteomes" id="UP001162992"/>
    </source>
</evidence>